<proteinExistence type="predicted"/>
<accession>K1YA15</accession>
<reference evidence="1" key="1">
    <citation type="journal article" date="2012" name="Science">
        <title>Fermentation, hydrogen, and sulfur metabolism in multiple uncultivated bacterial phyla.</title>
        <authorList>
            <person name="Wrighton K.C."/>
            <person name="Thomas B.C."/>
            <person name="Sharon I."/>
            <person name="Miller C.S."/>
            <person name="Castelle C.J."/>
            <person name="VerBerkmoes N.C."/>
            <person name="Wilkins M.J."/>
            <person name="Hettich R.L."/>
            <person name="Lipton M.S."/>
            <person name="Williams K.H."/>
            <person name="Long P.E."/>
            <person name="Banfield J.F."/>
        </authorList>
    </citation>
    <scope>NUCLEOTIDE SEQUENCE [LARGE SCALE GENOMIC DNA]</scope>
</reference>
<dbReference type="EMBL" id="AMFJ01034459">
    <property type="protein sequence ID" value="EKD29273.1"/>
    <property type="molecule type" value="Genomic_DNA"/>
</dbReference>
<comment type="caution">
    <text evidence="1">The sequence shown here is derived from an EMBL/GenBank/DDBJ whole genome shotgun (WGS) entry which is preliminary data.</text>
</comment>
<gene>
    <name evidence="1" type="ORF">ACD_78C00459G0003</name>
</gene>
<protein>
    <submittedName>
        <fullName evidence="1">Uncharacterized protein</fullName>
    </submittedName>
</protein>
<evidence type="ECO:0000313" key="1">
    <source>
        <dbReference type="EMBL" id="EKD29273.1"/>
    </source>
</evidence>
<name>K1YA15_9BACT</name>
<organism evidence="1">
    <name type="scientific">uncultured bacterium</name>
    <name type="common">gcode 4</name>
    <dbReference type="NCBI Taxonomy" id="1234023"/>
    <lineage>
        <taxon>Bacteria</taxon>
        <taxon>environmental samples</taxon>
    </lineage>
</organism>
<sequence>MCREVLDKGILFISAIIDGLLERIGNGESSRIVLWSDGRYIPLEDIFKYRHTRLFSDMPVHIRIERDEITKEIEREMTNESIQWVFFRDISLYLRIDIDIVGDRVAEIYVGYGWLRSGQIWDIVGDRIEWSERCFGHFEDEFHFELEVDICLDLDPIGETHREIRVFEIDEINRRLPLSLRNLSDLIPRSPLWDKWVDIHNTLHLGDEFEDIEHCRDRTEEFRDRRWRWEIRERDEWKWWHIREFWELWESR</sequence>
<dbReference type="AlphaFoldDB" id="K1YA15"/>